<feature type="non-terminal residue" evidence="3">
    <location>
        <position position="328"/>
    </location>
</feature>
<dbReference type="GeneID" id="106014012"/>
<feature type="compositionally biased region" description="Low complexity" evidence="1">
    <location>
        <begin position="123"/>
        <end position="139"/>
    </location>
</feature>
<feature type="compositionally biased region" description="Acidic residues" evidence="1">
    <location>
        <begin position="32"/>
        <end position="42"/>
    </location>
</feature>
<feature type="compositionally biased region" description="Basic and acidic residues" evidence="1">
    <location>
        <begin position="70"/>
        <end position="80"/>
    </location>
</feature>
<feature type="compositionally biased region" description="Basic and acidic residues" evidence="1">
    <location>
        <begin position="283"/>
        <end position="312"/>
    </location>
</feature>
<keyword evidence="3" id="KW-0808">Transferase</keyword>
<keyword evidence="3" id="KW-0418">Kinase</keyword>
<dbReference type="Proteomes" id="UP000694888">
    <property type="component" value="Unplaced"/>
</dbReference>
<feature type="region of interest" description="Disordered" evidence="1">
    <location>
        <begin position="280"/>
        <end position="328"/>
    </location>
</feature>
<sequence length="328" mass="35204">MSSKRKNTPTKLSKEERLSGHTSPGLNACSPDDLDLDSDTDGEQDRGQFLQEATTGHSKHDTSPQFSSEAGRDTTVRGEGESSDIVGLEEDEDEEGSERQHFSEPLGESVNFDIDEGEEDAASIRSAGATGAAADLGGADYVSDSELDTVRDPNPHGLTSDSNGAALIASSSTASLTSSTNKSTSLSSTSTAGSFNNNNNNNNNTNNNNNKRSMETVLRKLSSKASDVAIETAMASSDNQGERPMSPKVMDTVQAVLAGEATLSEKERQISEMINHLQNIRENLSKQKDQEPRGRQSPEKPRRQGKEKDRVLPGDGPARYSETKTRPV</sequence>
<protein>
    <submittedName>
        <fullName evidence="3">Probable serine/threonine-protein kinase ifkA</fullName>
    </submittedName>
</protein>
<gene>
    <name evidence="3" type="primary">LOC106014012</name>
</gene>
<accession>A0ABM1AF33</accession>
<proteinExistence type="predicted"/>
<feature type="region of interest" description="Disordered" evidence="1">
    <location>
        <begin position="1"/>
        <end position="211"/>
    </location>
</feature>
<dbReference type="RefSeq" id="XP_012946456.1">
    <property type="nucleotide sequence ID" value="XM_013091002.1"/>
</dbReference>
<name>A0ABM1AF33_APLCA</name>
<evidence type="ECO:0000313" key="3">
    <source>
        <dbReference type="RefSeq" id="XP_012946456.1"/>
    </source>
</evidence>
<reference evidence="3" key="1">
    <citation type="submission" date="2025-08" db="UniProtKB">
        <authorList>
            <consortium name="RefSeq"/>
        </authorList>
    </citation>
    <scope>IDENTIFICATION</scope>
</reference>
<dbReference type="GO" id="GO:0016301">
    <property type="term" value="F:kinase activity"/>
    <property type="evidence" value="ECO:0007669"/>
    <property type="project" value="UniProtKB-KW"/>
</dbReference>
<keyword evidence="2" id="KW-1185">Reference proteome</keyword>
<organism evidence="2 3">
    <name type="scientific">Aplysia californica</name>
    <name type="common">California sea hare</name>
    <dbReference type="NCBI Taxonomy" id="6500"/>
    <lineage>
        <taxon>Eukaryota</taxon>
        <taxon>Metazoa</taxon>
        <taxon>Spiralia</taxon>
        <taxon>Lophotrochozoa</taxon>
        <taxon>Mollusca</taxon>
        <taxon>Gastropoda</taxon>
        <taxon>Heterobranchia</taxon>
        <taxon>Euthyneura</taxon>
        <taxon>Tectipleura</taxon>
        <taxon>Aplysiida</taxon>
        <taxon>Aplysioidea</taxon>
        <taxon>Aplysiidae</taxon>
        <taxon>Aplysia</taxon>
    </lineage>
</organism>
<feature type="compositionally biased region" description="Low complexity" evidence="1">
    <location>
        <begin position="165"/>
        <end position="210"/>
    </location>
</feature>
<feature type="compositionally biased region" description="Acidic residues" evidence="1">
    <location>
        <begin position="87"/>
        <end position="96"/>
    </location>
</feature>
<evidence type="ECO:0000313" key="2">
    <source>
        <dbReference type="Proteomes" id="UP000694888"/>
    </source>
</evidence>
<evidence type="ECO:0000256" key="1">
    <source>
        <dbReference type="SAM" id="MobiDB-lite"/>
    </source>
</evidence>